<dbReference type="InterPro" id="IPR053146">
    <property type="entry name" value="QDO-like"/>
</dbReference>
<protein>
    <recommendedName>
        <fullName evidence="1">Cupin type-2 domain-containing protein</fullName>
    </recommendedName>
</protein>
<comment type="caution">
    <text evidence="2">The sequence shown here is derived from an EMBL/GenBank/DDBJ whole genome shotgun (WGS) entry which is preliminary data.</text>
</comment>
<reference evidence="2 3" key="1">
    <citation type="submission" date="2017-05" db="EMBL/GenBank/DDBJ databases">
        <title>Biotechnological potential of actinobacteria isolated from South African environments.</title>
        <authorList>
            <person name="Le Roes-Hill M."/>
            <person name="Prins A."/>
            <person name="Durrell K.A."/>
        </authorList>
    </citation>
    <scope>NUCLEOTIDE SEQUENCE [LARGE SCALE GENOMIC DNA]</scope>
    <source>
        <strain evidence="2">M26</strain>
    </source>
</reference>
<dbReference type="AlphaFoldDB" id="A0A243RKM6"/>
<feature type="domain" description="Cupin type-2" evidence="1">
    <location>
        <begin position="49"/>
        <end position="117"/>
    </location>
</feature>
<accession>A0A243RKM6</accession>
<gene>
    <name evidence="2" type="ORF">CA984_18770</name>
</gene>
<dbReference type="RefSeq" id="WP_086574143.1">
    <property type="nucleotide sequence ID" value="NZ_NGFP01000081.1"/>
</dbReference>
<dbReference type="InterPro" id="IPR014710">
    <property type="entry name" value="RmlC-like_jellyroll"/>
</dbReference>
<dbReference type="InterPro" id="IPR013096">
    <property type="entry name" value="Cupin_2"/>
</dbReference>
<dbReference type="PANTHER" id="PTHR36440">
    <property type="entry name" value="PUTATIVE (AFU_ORTHOLOGUE AFUA_8G07350)-RELATED"/>
    <property type="match status" value="1"/>
</dbReference>
<dbReference type="EMBL" id="NGFP01000081">
    <property type="protein sequence ID" value="OUC95443.1"/>
    <property type="molecule type" value="Genomic_DNA"/>
</dbReference>
<sequence>MTDTESIARCSKEPERAQQTRTIRLGASGSTIEVLAGPAETSGIVSIYRWRMSPSSRGPAPHFHTTFSETFIVEEGEVDYFDGHAWRTLLPGDTAHAAVGDVHALRKERDEPATLLMALSPGVPREEYFAQLATVNERDLNRLHEAHDNHFVNDYGQ</sequence>
<dbReference type="Gene3D" id="2.60.120.10">
    <property type="entry name" value="Jelly Rolls"/>
    <property type="match status" value="1"/>
</dbReference>
<evidence type="ECO:0000313" key="3">
    <source>
        <dbReference type="Proteomes" id="UP000194761"/>
    </source>
</evidence>
<dbReference type="InterPro" id="IPR011051">
    <property type="entry name" value="RmlC_Cupin_sf"/>
</dbReference>
<name>A0A243RKM6_9ACTN</name>
<dbReference type="PANTHER" id="PTHR36440:SF1">
    <property type="entry name" value="PUTATIVE (AFU_ORTHOLOGUE AFUA_8G07350)-RELATED"/>
    <property type="match status" value="1"/>
</dbReference>
<keyword evidence="3" id="KW-1185">Reference proteome</keyword>
<evidence type="ECO:0000313" key="2">
    <source>
        <dbReference type="EMBL" id="OUC95443.1"/>
    </source>
</evidence>
<organism evidence="2 3">
    <name type="scientific">Streptosporangium minutum</name>
    <dbReference type="NCBI Taxonomy" id="569862"/>
    <lineage>
        <taxon>Bacteria</taxon>
        <taxon>Bacillati</taxon>
        <taxon>Actinomycetota</taxon>
        <taxon>Actinomycetes</taxon>
        <taxon>Streptosporangiales</taxon>
        <taxon>Streptosporangiaceae</taxon>
        <taxon>Streptosporangium</taxon>
    </lineage>
</organism>
<proteinExistence type="predicted"/>
<dbReference type="Proteomes" id="UP000194761">
    <property type="component" value="Unassembled WGS sequence"/>
</dbReference>
<dbReference type="SUPFAM" id="SSF51182">
    <property type="entry name" value="RmlC-like cupins"/>
    <property type="match status" value="1"/>
</dbReference>
<dbReference type="Pfam" id="PF07883">
    <property type="entry name" value="Cupin_2"/>
    <property type="match status" value="1"/>
</dbReference>
<evidence type="ECO:0000259" key="1">
    <source>
        <dbReference type="Pfam" id="PF07883"/>
    </source>
</evidence>